<dbReference type="GO" id="GO:0016491">
    <property type="term" value="F:oxidoreductase activity"/>
    <property type="evidence" value="ECO:0007669"/>
    <property type="project" value="UniProtKB-KW"/>
</dbReference>
<dbReference type="InterPro" id="IPR036291">
    <property type="entry name" value="NAD(P)-bd_dom_sf"/>
</dbReference>
<protein>
    <submittedName>
        <fullName evidence="4">SDR family NAD(P)-dependent oxidoreductase</fullName>
    </submittedName>
</protein>
<dbReference type="PANTHER" id="PTHR44169:SF6">
    <property type="entry name" value="NADPH-DEPENDENT 1-ACYLDIHYDROXYACETONE PHOSPHATE REDUCTASE"/>
    <property type="match status" value="1"/>
</dbReference>
<evidence type="ECO:0000313" key="4">
    <source>
        <dbReference type="EMBL" id="TCJ30722.1"/>
    </source>
</evidence>
<comment type="similarity">
    <text evidence="1 3">Belongs to the short-chain dehydrogenases/reductases (SDR) family.</text>
</comment>
<evidence type="ECO:0000256" key="2">
    <source>
        <dbReference type="ARBA" id="ARBA00023002"/>
    </source>
</evidence>
<dbReference type="InterPro" id="IPR002347">
    <property type="entry name" value="SDR_fam"/>
</dbReference>
<evidence type="ECO:0000256" key="3">
    <source>
        <dbReference type="RuleBase" id="RU000363"/>
    </source>
</evidence>
<dbReference type="AlphaFoldDB" id="A0A4V2NZX8"/>
<proteinExistence type="inferred from homology"/>
<dbReference type="SUPFAM" id="SSF51735">
    <property type="entry name" value="NAD(P)-binding Rossmann-fold domains"/>
    <property type="match status" value="1"/>
</dbReference>
<dbReference type="CDD" id="cd05374">
    <property type="entry name" value="17beta-HSD-like_SDR_c"/>
    <property type="match status" value="1"/>
</dbReference>
<evidence type="ECO:0000256" key="1">
    <source>
        <dbReference type="ARBA" id="ARBA00006484"/>
    </source>
</evidence>
<organism evidence="4 5">
    <name type="scientific">Nocardioides jejuensis</name>
    <dbReference type="NCBI Taxonomy" id="2502782"/>
    <lineage>
        <taxon>Bacteria</taxon>
        <taxon>Bacillati</taxon>
        <taxon>Actinomycetota</taxon>
        <taxon>Actinomycetes</taxon>
        <taxon>Propionibacteriales</taxon>
        <taxon>Nocardioidaceae</taxon>
        <taxon>Nocardioides</taxon>
    </lineage>
</organism>
<dbReference type="Gene3D" id="3.40.50.720">
    <property type="entry name" value="NAD(P)-binding Rossmann-like Domain"/>
    <property type="match status" value="1"/>
</dbReference>
<accession>A0A4V2NZX8</accession>
<dbReference type="OrthoDB" id="9792003at2"/>
<reference evidence="4 5" key="1">
    <citation type="submission" date="2019-03" db="EMBL/GenBank/DDBJ databases">
        <authorList>
            <person name="Kim M.K.M."/>
        </authorList>
    </citation>
    <scope>NUCLEOTIDE SEQUENCE [LARGE SCALE GENOMIC DNA]</scope>
    <source>
        <strain evidence="4 5">18JY15-6</strain>
    </source>
</reference>
<dbReference type="Proteomes" id="UP000295453">
    <property type="component" value="Unassembled WGS sequence"/>
</dbReference>
<keyword evidence="5" id="KW-1185">Reference proteome</keyword>
<evidence type="ECO:0000313" key="5">
    <source>
        <dbReference type="Proteomes" id="UP000295453"/>
    </source>
</evidence>
<keyword evidence="2" id="KW-0560">Oxidoreductase</keyword>
<dbReference type="EMBL" id="SJZJ01000002">
    <property type="protein sequence ID" value="TCJ30722.1"/>
    <property type="molecule type" value="Genomic_DNA"/>
</dbReference>
<dbReference type="PRINTS" id="PR00080">
    <property type="entry name" value="SDRFAMILY"/>
</dbReference>
<comment type="caution">
    <text evidence="4">The sequence shown here is derived from an EMBL/GenBank/DDBJ whole genome shotgun (WGS) entry which is preliminary data.</text>
</comment>
<dbReference type="NCBIfam" id="NF004826">
    <property type="entry name" value="PRK06182.1"/>
    <property type="match status" value="1"/>
</dbReference>
<sequence>MTKKVALVTGGSSGIGESAVVELLGKGFIVYAAARRTERMVGLADKGAHVVALDVTDDASMQACVNRILQEQGRIDVLVNNAGYGSYGAVEDVPIDEARRQFEVNVFGLARLSQLVLPSMRKQKSGRIINISSIGARLYEPFGAWYHATKFAVEGLSFSMRLEVAPFGVSVSCVAPAGVVTEWNTISRDSLLETSGSTAYGPYAQRAFKVLETADGPAMSCTPDVVGRKIAKVATAKRPKAVYPVGKGARLIRGSFDLMPNSVTDTMLGQAYGTGRKA</sequence>
<gene>
    <name evidence="4" type="ORF">EPD65_01395</name>
</gene>
<dbReference type="PANTHER" id="PTHR44169">
    <property type="entry name" value="NADPH-DEPENDENT 1-ACYLDIHYDROXYACETONE PHOSPHATE REDUCTASE"/>
    <property type="match status" value="1"/>
</dbReference>
<dbReference type="RefSeq" id="WP_131581235.1">
    <property type="nucleotide sequence ID" value="NZ_SJZJ01000002.1"/>
</dbReference>
<dbReference type="Pfam" id="PF00106">
    <property type="entry name" value="adh_short"/>
    <property type="match status" value="1"/>
</dbReference>
<dbReference type="PRINTS" id="PR00081">
    <property type="entry name" value="GDHRDH"/>
</dbReference>
<name>A0A4V2NZX8_9ACTN</name>